<dbReference type="SUPFAM" id="SSF51735">
    <property type="entry name" value="NAD(P)-binding Rossmann-fold domains"/>
    <property type="match status" value="1"/>
</dbReference>
<gene>
    <name evidence="2" type="ORF">HGA08_29620</name>
</gene>
<dbReference type="InterPro" id="IPR051783">
    <property type="entry name" value="NAD(P)-dependent_oxidoreduct"/>
</dbReference>
<dbReference type="InterPro" id="IPR001509">
    <property type="entry name" value="Epimerase_deHydtase"/>
</dbReference>
<dbReference type="AlphaFoldDB" id="A0A846Y951"/>
<evidence type="ECO:0000313" key="3">
    <source>
        <dbReference type="Proteomes" id="UP000565711"/>
    </source>
</evidence>
<dbReference type="Pfam" id="PF01370">
    <property type="entry name" value="Epimerase"/>
    <property type="match status" value="1"/>
</dbReference>
<protein>
    <submittedName>
        <fullName evidence="2">NAD-dependent epimerase/dehydratase family protein</fullName>
    </submittedName>
</protein>
<organism evidence="2 3">
    <name type="scientific">Nocardia vermiculata</name>
    <dbReference type="NCBI Taxonomy" id="257274"/>
    <lineage>
        <taxon>Bacteria</taxon>
        <taxon>Bacillati</taxon>
        <taxon>Actinomycetota</taxon>
        <taxon>Actinomycetes</taxon>
        <taxon>Mycobacteriales</taxon>
        <taxon>Nocardiaceae</taxon>
        <taxon>Nocardia</taxon>
    </lineage>
</organism>
<evidence type="ECO:0000313" key="2">
    <source>
        <dbReference type="EMBL" id="NKY54350.1"/>
    </source>
</evidence>
<dbReference type="InterPro" id="IPR036291">
    <property type="entry name" value="NAD(P)-bd_dom_sf"/>
</dbReference>
<dbReference type="GO" id="GO:0004029">
    <property type="term" value="F:aldehyde dehydrogenase (NAD+) activity"/>
    <property type="evidence" value="ECO:0007669"/>
    <property type="project" value="TreeGrafter"/>
</dbReference>
<proteinExistence type="predicted"/>
<dbReference type="PANTHER" id="PTHR48079:SF6">
    <property type="entry name" value="NAD(P)-BINDING DOMAIN-CONTAINING PROTEIN-RELATED"/>
    <property type="match status" value="1"/>
</dbReference>
<evidence type="ECO:0000259" key="1">
    <source>
        <dbReference type="Pfam" id="PF01370"/>
    </source>
</evidence>
<sequence>MVRSLVIGASGFLGSHVARELAERGEAVRVMVRETSSRRALEDLDVEYVVGDIDDPESLRKAMTGCDVVYYCVVDARPWLRDPTPLFRTNVTSLRTVLEVACELGPRRFVFTSSVATLPIDEAVVDEDSGPHNWQRRGGAYVRSRVAAEELVLGFARERGLPAVAMCVANTYGARDYLPTPHGAFIAAAALGKMPFHVRGVGAEVVGIRDAAQALVLAGERGRVGQRYIVSAGYRNTRELLDMASAVTGARPARFGVPRALLPVAGLIGELVARITQKDVRITRTTMRLMHIMTPLSHDKTVRELGWQPRPIEEAITEAAEFFTRRRKADPSYEVPAPRRDR</sequence>
<feature type="domain" description="NAD-dependent epimerase/dehydratase" evidence="1">
    <location>
        <begin position="5"/>
        <end position="228"/>
    </location>
</feature>
<dbReference type="GO" id="GO:0005737">
    <property type="term" value="C:cytoplasm"/>
    <property type="evidence" value="ECO:0007669"/>
    <property type="project" value="TreeGrafter"/>
</dbReference>
<reference evidence="2 3" key="1">
    <citation type="submission" date="2020-04" db="EMBL/GenBank/DDBJ databases">
        <title>MicrobeNet Type strains.</title>
        <authorList>
            <person name="Nicholson A.C."/>
        </authorList>
    </citation>
    <scope>NUCLEOTIDE SEQUENCE [LARGE SCALE GENOMIC DNA]</scope>
    <source>
        <strain evidence="2 3">JCM 12354</strain>
    </source>
</reference>
<comment type="caution">
    <text evidence="2">The sequence shown here is derived from an EMBL/GenBank/DDBJ whole genome shotgun (WGS) entry which is preliminary data.</text>
</comment>
<dbReference type="Gene3D" id="3.40.50.720">
    <property type="entry name" value="NAD(P)-binding Rossmann-like Domain"/>
    <property type="match status" value="1"/>
</dbReference>
<dbReference type="EMBL" id="JAAXOP010000028">
    <property type="protein sequence ID" value="NKY54350.1"/>
    <property type="molecule type" value="Genomic_DNA"/>
</dbReference>
<dbReference type="PANTHER" id="PTHR48079">
    <property type="entry name" value="PROTEIN YEEZ"/>
    <property type="match status" value="1"/>
</dbReference>
<name>A0A846Y951_9NOCA</name>
<dbReference type="Proteomes" id="UP000565711">
    <property type="component" value="Unassembled WGS sequence"/>
</dbReference>
<keyword evidence="3" id="KW-1185">Reference proteome</keyword>
<accession>A0A846Y951</accession>